<evidence type="ECO:0000313" key="12">
    <source>
        <dbReference type="Proteomes" id="UP000177480"/>
    </source>
</evidence>
<comment type="caution">
    <text evidence="11">The sequence shown here is derived from an EMBL/GenBank/DDBJ whole genome shotgun (WGS) entry which is preliminary data.</text>
</comment>
<dbReference type="InterPro" id="IPR001233">
    <property type="entry name" value="RtcB"/>
</dbReference>
<evidence type="ECO:0000256" key="1">
    <source>
        <dbReference type="ARBA" id="ARBA00022598"/>
    </source>
</evidence>
<evidence type="ECO:0000256" key="8">
    <source>
        <dbReference type="PIRSR" id="PIRSR601233-2"/>
    </source>
</evidence>
<organism evidence="11 12">
    <name type="scientific">Candidatus Ryanbacteria bacterium RIFCSPHIGHO2_01_FULL_45_22</name>
    <dbReference type="NCBI Taxonomy" id="1802114"/>
    <lineage>
        <taxon>Bacteria</taxon>
        <taxon>Candidatus Ryaniibacteriota</taxon>
    </lineage>
</organism>
<dbReference type="GO" id="GO:0003972">
    <property type="term" value="F:RNA ligase (ATP) activity"/>
    <property type="evidence" value="ECO:0007669"/>
    <property type="project" value="TreeGrafter"/>
</dbReference>
<dbReference type="GO" id="GO:0046872">
    <property type="term" value="F:metal ion binding"/>
    <property type="evidence" value="ECO:0007669"/>
    <property type="project" value="UniProtKB-UniRule"/>
</dbReference>
<dbReference type="Proteomes" id="UP000177480">
    <property type="component" value="Unassembled WGS sequence"/>
</dbReference>
<keyword evidence="2 9" id="KW-0479">Metal-binding</keyword>
<name>A0A1G2FZZ0_9BACT</name>
<comment type="subunit">
    <text evidence="10">Monomer.</text>
</comment>
<keyword evidence="3 8" id="KW-0547">Nucleotide-binding</keyword>
<dbReference type="AlphaFoldDB" id="A0A1G2FZZ0"/>
<dbReference type="InterPro" id="IPR036025">
    <property type="entry name" value="RtcB-like_sf"/>
</dbReference>
<sequence>MPFSCDNQPFPEVVGKIERVKKHVPSLARPLVCLPNIHPKAGLESPPQFVAATKDIIVPQLTAPAMNCGMSLYKTNLTRYDFSEEFLNDFATRLRAGVHPWIGKWKTALQWLGLYTRPATVYDLTEGELKNIFLNGAPAAFTRYQLASSDDANMEYGGCVLSEEEKKKINLKHLVPRSAWINARHEMGYNFGGNHFLEIQYIEKILDKETASTWGLREDQIVLFYHGGGGHATYHLGRYFGRREKNTRFEKLILFWLKFFFHFTSWNGIRNFGACWRAYFSRTPFPGTPLHTEEGKRLMQSIKIALNYGYAFRAALLRRINDALPKGSASFLWDAAHNSIMEETIGNGQFIVHRQDAIRVFDGKPVMIAGFNTLSYLGVGSETDSSLRSATPSAGKTIGRFKEEGKSKEDPQHHMIISKRKEKELKKVPLQSPEGLFAVTNELEQAGIVRPVAYLRPLATIKGH</sequence>
<feature type="binding site" evidence="8">
    <location>
        <position position="375"/>
    </location>
    <ligand>
        <name>GMP</name>
        <dbReference type="ChEBI" id="CHEBI:58115"/>
    </ligand>
</feature>
<evidence type="ECO:0000256" key="3">
    <source>
        <dbReference type="ARBA" id="ARBA00022741"/>
    </source>
</evidence>
<protein>
    <recommendedName>
        <fullName evidence="10">tRNA-splicing ligase RtcB</fullName>
        <ecNumber evidence="10">6.5.1.-</ecNumber>
    </recommendedName>
</protein>
<evidence type="ECO:0000256" key="6">
    <source>
        <dbReference type="ARBA" id="ARBA00023211"/>
    </source>
</evidence>
<feature type="binding site" evidence="8">
    <location>
        <position position="462"/>
    </location>
    <ligand>
        <name>GMP</name>
        <dbReference type="ChEBI" id="CHEBI:58115"/>
    </ligand>
</feature>
<evidence type="ECO:0000256" key="2">
    <source>
        <dbReference type="ARBA" id="ARBA00022723"/>
    </source>
</evidence>
<evidence type="ECO:0000256" key="4">
    <source>
        <dbReference type="ARBA" id="ARBA00022800"/>
    </source>
</evidence>
<dbReference type="GO" id="GO:0005525">
    <property type="term" value="F:GTP binding"/>
    <property type="evidence" value="ECO:0007669"/>
    <property type="project" value="UniProtKB-KW"/>
</dbReference>
<feature type="binding site" evidence="8">
    <location>
        <begin position="194"/>
        <end position="198"/>
    </location>
    <ligand>
        <name>GMP</name>
        <dbReference type="ChEBI" id="CHEBI:58115"/>
    </ligand>
</feature>
<dbReference type="SUPFAM" id="SSF103365">
    <property type="entry name" value="Hypothetical protein PH1602"/>
    <property type="match status" value="1"/>
</dbReference>
<dbReference type="Gene3D" id="3.90.1860.10">
    <property type="entry name" value="tRNA-splicing ligase RtcB"/>
    <property type="match status" value="1"/>
</dbReference>
<keyword evidence="1 10" id="KW-0436">Ligase</keyword>
<dbReference type="EMBL" id="MHNK01000019">
    <property type="protein sequence ID" value="OGZ43160.1"/>
    <property type="molecule type" value="Genomic_DNA"/>
</dbReference>
<reference evidence="11 12" key="1">
    <citation type="journal article" date="2016" name="Nat. Commun.">
        <title>Thousands of microbial genomes shed light on interconnected biogeochemical processes in an aquifer system.</title>
        <authorList>
            <person name="Anantharaman K."/>
            <person name="Brown C.T."/>
            <person name="Hug L.A."/>
            <person name="Sharon I."/>
            <person name="Castelle C.J."/>
            <person name="Probst A.J."/>
            <person name="Thomas B.C."/>
            <person name="Singh A."/>
            <person name="Wilkins M.J."/>
            <person name="Karaoz U."/>
            <person name="Brodie E.L."/>
            <person name="Williams K.H."/>
            <person name="Hubbard S.S."/>
            <person name="Banfield J.F."/>
        </authorList>
    </citation>
    <scope>NUCLEOTIDE SEQUENCE [LARGE SCALE GENOMIC DNA]</scope>
</reference>
<evidence type="ECO:0000256" key="9">
    <source>
        <dbReference type="PIRSR" id="PIRSR601233-3"/>
    </source>
</evidence>
<feature type="binding site" evidence="8">
    <location>
        <begin position="337"/>
        <end position="338"/>
    </location>
    <ligand>
        <name>GMP</name>
        <dbReference type="ChEBI" id="CHEBI:58115"/>
    </ligand>
</feature>
<evidence type="ECO:0000256" key="10">
    <source>
        <dbReference type="RuleBase" id="RU371113"/>
    </source>
</evidence>
<keyword evidence="4" id="KW-0692">RNA repair</keyword>
<feature type="binding site" evidence="9">
    <location>
        <position position="195"/>
    </location>
    <ligand>
        <name>Mn(2+)</name>
        <dbReference type="ChEBI" id="CHEBI:29035"/>
        <label>1</label>
    </ligand>
</feature>
<evidence type="ECO:0000256" key="7">
    <source>
        <dbReference type="ARBA" id="ARBA00047746"/>
    </source>
</evidence>
<dbReference type="GO" id="GO:0170057">
    <property type="term" value="F:RNA ligase (GTP) activity"/>
    <property type="evidence" value="ECO:0007669"/>
    <property type="project" value="UniProtKB-EC"/>
</dbReference>
<dbReference type="GO" id="GO:0042245">
    <property type="term" value="P:RNA repair"/>
    <property type="evidence" value="ECO:0007669"/>
    <property type="project" value="UniProtKB-KW"/>
</dbReference>
<dbReference type="STRING" id="1802114.A2719_00470"/>
<feature type="binding site" evidence="9">
    <location>
        <position position="226"/>
    </location>
    <ligand>
        <name>Mn(2+)</name>
        <dbReference type="ChEBI" id="CHEBI:29035"/>
        <label>2</label>
    </ligand>
</feature>
<comment type="cofactor">
    <cofactor evidence="9 10">
        <name>Mn(2+)</name>
        <dbReference type="ChEBI" id="CHEBI:29035"/>
    </cofactor>
    <text evidence="9 10">Binds 2 manganese ions per subunit.</text>
</comment>
<comment type="catalytic activity">
    <reaction evidence="7">
        <text>a 3'-end 3'-phospho-ribonucleotide-RNA + a 5'-end dephospho-ribonucleoside-RNA + GTP = a ribonucleotidyl-ribonucleotide-RNA + GMP + diphosphate</text>
        <dbReference type="Rhea" id="RHEA:68076"/>
        <dbReference type="Rhea" id="RHEA-COMP:10463"/>
        <dbReference type="Rhea" id="RHEA-COMP:13936"/>
        <dbReference type="Rhea" id="RHEA-COMP:17355"/>
        <dbReference type="ChEBI" id="CHEBI:33019"/>
        <dbReference type="ChEBI" id="CHEBI:37565"/>
        <dbReference type="ChEBI" id="CHEBI:58115"/>
        <dbReference type="ChEBI" id="CHEBI:83062"/>
        <dbReference type="ChEBI" id="CHEBI:138284"/>
        <dbReference type="ChEBI" id="CHEBI:173118"/>
        <dbReference type="EC" id="6.5.1.8"/>
    </reaction>
</comment>
<gene>
    <name evidence="10" type="primary">rtcB</name>
    <name evidence="11" type="ORF">A2719_00470</name>
</gene>
<feature type="binding site" evidence="9">
    <location>
        <position position="337"/>
    </location>
    <ligand>
        <name>Mn(2+)</name>
        <dbReference type="ChEBI" id="CHEBI:29035"/>
        <label>2</label>
    </ligand>
</feature>
<accession>A0A1G2FZZ0</accession>
<dbReference type="Pfam" id="PF01139">
    <property type="entry name" value="RtcB"/>
    <property type="match status" value="1"/>
</dbReference>
<comment type="similarity">
    <text evidence="10">Belongs to the RtcB family.</text>
</comment>
<evidence type="ECO:0000313" key="11">
    <source>
        <dbReference type="EMBL" id="OGZ43160.1"/>
    </source>
</evidence>
<dbReference type="GO" id="GO:0006396">
    <property type="term" value="P:RNA processing"/>
    <property type="evidence" value="ECO:0007669"/>
    <property type="project" value="InterPro"/>
</dbReference>
<proteinExistence type="inferred from homology"/>
<dbReference type="PANTHER" id="PTHR11118">
    <property type="entry name" value="RNA-SPLICING LIGASE RTCB HOMOLOG"/>
    <property type="match status" value="1"/>
</dbReference>
<dbReference type="EC" id="6.5.1.-" evidence="10"/>
<keyword evidence="5 8" id="KW-0342">GTP-binding</keyword>
<keyword evidence="6 9" id="KW-0464">Manganese</keyword>
<dbReference type="PANTHER" id="PTHR11118:SF1">
    <property type="entry name" value="RNA-SPLICING LIGASE RTCB HOMOLOG"/>
    <property type="match status" value="1"/>
</dbReference>
<evidence type="ECO:0000256" key="5">
    <source>
        <dbReference type="ARBA" id="ARBA00023134"/>
    </source>
</evidence>